<organism evidence="6 7">
    <name type="scientific">Marinobacterium iners DSM 11526</name>
    <dbReference type="NCBI Taxonomy" id="1122198"/>
    <lineage>
        <taxon>Bacteria</taxon>
        <taxon>Pseudomonadati</taxon>
        <taxon>Pseudomonadota</taxon>
        <taxon>Gammaproteobacteria</taxon>
        <taxon>Oceanospirillales</taxon>
        <taxon>Oceanospirillaceae</taxon>
        <taxon>Marinobacterium</taxon>
    </lineage>
</organism>
<dbReference type="Gene3D" id="3.40.190.10">
    <property type="entry name" value="Periplasmic binding protein-like II"/>
    <property type="match status" value="2"/>
</dbReference>
<evidence type="ECO:0000256" key="4">
    <source>
        <dbReference type="RuleBase" id="RU367119"/>
    </source>
</evidence>
<protein>
    <recommendedName>
        <fullName evidence="4">Phosphate-binding protein</fullName>
    </recommendedName>
</protein>
<name>A0A1H4DGT9_9GAMM</name>
<comment type="similarity">
    <text evidence="1 4">Belongs to the PstS family.</text>
</comment>
<evidence type="ECO:0000259" key="5">
    <source>
        <dbReference type="Pfam" id="PF12849"/>
    </source>
</evidence>
<dbReference type="CDD" id="cd13653">
    <property type="entry name" value="PBP2_phosphate_like_1"/>
    <property type="match status" value="1"/>
</dbReference>
<sequence>MKHSGLLLLLGLLLLATGARADVSNTATELQPYQRVAGISGNLSSVGSDTMASLMLLWSQEFNRLYPNVNIQLQAPGSSTAPVALIEGTASLAPMSRPMLERELLAFERRHGYPPTAITVAMDALAIFVHQDNPVAGLNLQQLDAIFSATRRCGGKLRIDRWQQLGVEGQLATQPLLLYGRNAVSGTYGFFREQALCRGDFHSRVNEQPGSASVVQSVATALNAIGYSSINYRNASVRVLPLARLGNDYVVPEPDSFIDGRYPLARPLYMYINRPPGQPLHPLVREFLHLVLSREGQEVVLKEGYTPLPASAIARQLGKISDVD</sequence>
<keyword evidence="2 4" id="KW-0813">Transport</keyword>
<dbReference type="GO" id="GO:0042301">
    <property type="term" value="F:phosphate ion binding"/>
    <property type="evidence" value="ECO:0007669"/>
    <property type="project" value="UniProtKB-UniRule"/>
</dbReference>
<feature type="signal peptide" evidence="4">
    <location>
        <begin position="1"/>
        <end position="21"/>
    </location>
</feature>
<evidence type="ECO:0000256" key="1">
    <source>
        <dbReference type="ARBA" id="ARBA00008725"/>
    </source>
</evidence>
<dbReference type="Proteomes" id="UP000242469">
    <property type="component" value="Unassembled WGS sequence"/>
</dbReference>
<dbReference type="RefSeq" id="WP_091826072.1">
    <property type="nucleotide sequence ID" value="NZ_FNRJ01000006.1"/>
</dbReference>
<accession>A0A1H4DGT9</accession>
<evidence type="ECO:0000313" key="7">
    <source>
        <dbReference type="Proteomes" id="UP000242469"/>
    </source>
</evidence>
<comment type="function">
    <text evidence="4">Involved in the system for phosphate transport across the cytoplasmic membrane.</text>
</comment>
<proteinExistence type="inferred from homology"/>
<keyword evidence="4" id="KW-0592">Phosphate transport</keyword>
<dbReference type="EMBL" id="FNRJ01000006">
    <property type="protein sequence ID" value="SEA71954.1"/>
    <property type="molecule type" value="Genomic_DNA"/>
</dbReference>
<dbReference type="OrthoDB" id="9765713at2"/>
<keyword evidence="3 4" id="KW-0732">Signal</keyword>
<dbReference type="GO" id="GO:0007155">
    <property type="term" value="P:cell adhesion"/>
    <property type="evidence" value="ECO:0007669"/>
    <property type="project" value="UniProtKB-UniRule"/>
</dbReference>
<dbReference type="NCBIfam" id="TIGR02136">
    <property type="entry name" value="ptsS_2"/>
    <property type="match status" value="1"/>
</dbReference>
<dbReference type="AlphaFoldDB" id="A0A1H4DGT9"/>
<gene>
    <name evidence="6" type="ORF">SAMN02745729_10698</name>
</gene>
<feature type="domain" description="PBP" evidence="5">
    <location>
        <begin position="38"/>
        <end position="295"/>
    </location>
</feature>
<comment type="subcellular location">
    <subcellularLocation>
        <location evidence="4">Periplasm</location>
    </subcellularLocation>
    <subcellularLocation>
        <location evidence="4">Secreted</location>
    </subcellularLocation>
</comment>
<dbReference type="GO" id="GO:0042597">
    <property type="term" value="C:periplasmic space"/>
    <property type="evidence" value="ECO:0007669"/>
    <property type="project" value="UniProtKB-SubCell"/>
</dbReference>
<dbReference type="GO" id="GO:0006817">
    <property type="term" value="P:phosphate ion transport"/>
    <property type="evidence" value="ECO:0007669"/>
    <property type="project" value="UniProtKB-UniRule"/>
</dbReference>
<dbReference type="PANTHER" id="PTHR30570">
    <property type="entry name" value="PERIPLASMIC PHOSPHATE BINDING COMPONENT OF PHOSPHATE ABC TRANSPORTER"/>
    <property type="match status" value="1"/>
</dbReference>
<dbReference type="InterPro" id="IPR050811">
    <property type="entry name" value="Phosphate_ABC_transporter"/>
</dbReference>
<dbReference type="SUPFAM" id="SSF53850">
    <property type="entry name" value="Periplasmic binding protein-like II"/>
    <property type="match status" value="1"/>
</dbReference>
<dbReference type="InterPro" id="IPR011862">
    <property type="entry name" value="Phos-bd"/>
</dbReference>
<evidence type="ECO:0000256" key="3">
    <source>
        <dbReference type="ARBA" id="ARBA00022729"/>
    </source>
</evidence>
<evidence type="ECO:0000313" key="6">
    <source>
        <dbReference type="EMBL" id="SEA71954.1"/>
    </source>
</evidence>
<dbReference type="InterPro" id="IPR024370">
    <property type="entry name" value="PBP_domain"/>
</dbReference>
<evidence type="ECO:0000256" key="2">
    <source>
        <dbReference type="ARBA" id="ARBA00022448"/>
    </source>
</evidence>
<dbReference type="PANTHER" id="PTHR30570:SF6">
    <property type="entry name" value="PHOSPHATE-BINDING PROTEIN PSTS"/>
    <property type="match status" value="1"/>
</dbReference>
<dbReference type="STRING" id="1122198.SAMN02745729_10698"/>
<keyword evidence="7" id="KW-1185">Reference proteome</keyword>
<dbReference type="Pfam" id="PF12849">
    <property type="entry name" value="PBP_like_2"/>
    <property type="match status" value="1"/>
</dbReference>
<feature type="chain" id="PRO_5027138581" description="Phosphate-binding protein" evidence="4">
    <location>
        <begin position="22"/>
        <end position="324"/>
    </location>
</feature>
<keyword evidence="4" id="KW-0574">Periplasm</keyword>
<reference evidence="7" key="1">
    <citation type="submission" date="2016-10" db="EMBL/GenBank/DDBJ databases">
        <authorList>
            <person name="Varghese N."/>
            <person name="Submissions S."/>
        </authorList>
    </citation>
    <scope>NUCLEOTIDE SEQUENCE [LARGE SCALE GENOMIC DNA]</scope>
    <source>
        <strain evidence="7">DSM 11526</strain>
    </source>
</reference>
<keyword evidence="4" id="KW-0964">Secreted</keyword>
<dbReference type="GO" id="GO:0005576">
    <property type="term" value="C:extracellular region"/>
    <property type="evidence" value="ECO:0007669"/>
    <property type="project" value="UniProtKB-SubCell"/>
</dbReference>